<evidence type="ECO:0000256" key="4">
    <source>
        <dbReference type="ARBA" id="ARBA00022771"/>
    </source>
</evidence>
<dbReference type="InterPro" id="IPR013087">
    <property type="entry name" value="Znf_C2H2_type"/>
</dbReference>
<dbReference type="PROSITE" id="PS50157">
    <property type="entry name" value="ZINC_FINGER_C2H2_2"/>
    <property type="match status" value="2"/>
</dbReference>
<dbReference type="InterPro" id="IPR036236">
    <property type="entry name" value="Znf_C2H2_sf"/>
</dbReference>
<name>A0A0D7AKM7_9AGAR</name>
<organism evidence="9 10">
    <name type="scientific">Fistulina hepatica ATCC 64428</name>
    <dbReference type="NCBI Taxonomy" id="1128425"/>
    <lineage>
        <taxon>Eukaryota</taxon>
        <taxon>Fungi</taxon>
        <taxon>Dikarya</taxon>
        <taxon>Basidiomycota</taxon>
        <taxon>Agaricomycotina</taxon>
        <taxon>Agaricomycetes</taxon>
        <taxon>Agaricomycetidae</taxon>
        <taxon>Agaricales</taxon>
        <taxon>Fistulinaceae</taxon>
        <taxon>Fistulina</taxon>
    </lineage>
</organism>
<dbReference type="SUPFAM" id="SSF57667">
    <property type="entry name" value="beta-beta-alpha zinc fingers"/>
    <property type="match status" value="1"/>
</dbReference>
<dbReference type="GO" id="GO:0008270">
    <property type="term" value="F:zinc ion binding"/>
    <property type="evidence" value="ECO:0007669"/>
    <property type="project" value="UniProtKB-KW"/>
</dbReference>
<dbReference type="PROSITE" id="PS00028">
    <property type="entry name" value="ZINC_FINGER_C2H2_1"/>
    <property type="match status" value="2"/>
</dbReference>
<evidence type="ECO:0000256" key="2">
    <source>
        <dbReference type="ARBA" id="ARBA00022723"/>
    </source>
</evidence>
<reference evidence="9 10" key="1">
    <citation type="journal article" date="2015" name="Fungal Genet. Biol.">
        <title>Evolution of novel wood decay mechanisms in Agaricales revealed by the genome sequences of Fistulina hepatica and Cylindrobasidium torrendii.</title>
        <authorList>
            <person name="Floudas D."/>
            <person name="Held B.W."/>
            <person name="Riley R."/>
            <person name="Nagy L.G."/>
            <person name="Koehler G."/>
            <person name="Ransdell A.S."/>
            <person name="Younus H."/>
            <person name="Chow J."/>
            <person name="Chiniquy J."/>
            <person name="Lipzen A."/>
            <person name="Tritt A."/>
            <person name="Sun H."/>
            <person name="Haridas S."/>
            <person name="LaButti K."/>
            <person name="Ohm R.A."/>
            <person name="Kues U."/>
            <person name="Blanchette R.A."/>
            <person name="Grigoriev I.V."/>
            <person name="Minto R.E."/>
            <person name="Hibbett D.S."/>
        </authorList>
    </citation>
    <scope>NUCLEOTIDE SEQUENCE [LARGE SCALE GENOMIC DNA]</scope>
    <source>
        <strain evidence="9 10">ATCC 64428</strain>
    </source>
</reference>
<dbReference type="PANTHER" id="PTHR16515:SF49">
    <property type="entry name" value="GASTRULA ZINC FINGER PROTEIN XLCGF49.1-LIKE-RELATED"/>
    <property type="match status" value="1"/>
</dbReference>
<feature type="domain" description="C2H2-type" evidence="8">
    <location>
        <begin position="254"/>
        <end position="284"/>
    </location>
</feature>
<dbReference type="Pfam" id="PF00096">
    <property type="entry name" value="zf-C2H2"/>
    <property type="match status" value="2"/>
</dbReference>
<keyword evidence="5" id="KW-0862">Zinc</keyword>
<dbReference type="SMART" id="SM00355">
    <property type="entry name" value="ZnF_C2H2"/>
    <property type="match status" value="2"/>
</dbReference>
<proteinExistence type="predicted"/>
<dbReference type="EMBL" id="KN881666">
    <property type="protein sequence ID" value="KIY51333.1"/>
    <property type="molecule type" value="Genomic_DNA"/>
</dbReference>
<keyword evidence="10" id="KW-1185">Reference proteome</keyword>
<evidence type="ECO:0000259" key="8">
    <source>
        <dbReference type="PROSITE" id="PS50157"/>
    </source>
</evidence>
<keyword evidence="6" id="KW-0539">Nucleus</keyword>
<dbReference type="OrthoDB" id="8117402at2759"/>
<evidence type="ECO:0000256" key="6">
    <source>
        <dbReference type="ARBA" id="ARBA00023242"/>
    </source>
</evidence>
<keyword evidence="2" id="KW-0479">Metal-binding</keyword>
<accession>A0A0D7AKM7</accession>
<feature type="domain" description="C2H2-type" evidence="8">
    <location>
        <begin position="224"/>
        <end position="251"/>
    </location>
</feature>
<dbReference type="GO" id="GO:0005634">
    <property type="term" value="C:nucleus"/>
    <property type="evidence" value="ECO:0007669"/>
    <property type="project" value="UniProtKB-SubCell"/>
</dbReference>
<evidence type="ECO:0000256" key="1">
    <source>
        <dbReference type="ARBA" id="ARBA00004123"/>
    </source>
</evidence>
<evidence type="ECO:0000256" key="5">
    <source>
        <dbReference type="ARBA" id="ARBA00022833"/>
    </source>
</evidence>
<dbReference type="Gene3D" id="3.30.160.60">
    <property type="entry name" value="Classic Zinc Finger"/>
    <property type="match status" value="2"/>
</dbReference>
<dbReference type="GO" id="GO:0010468">
    <property type="term" value="P:regulation of gene expression"/>
    <property type="evidence" value="ECO:0007669"/>
    <property type="project" value="TreeGrafter"/>
</dbReference>
<dbReference type="PANTHER" id="PTHR16515">
    <property type="entry name" value="PR DOMAIN ZINC FINGER PROTEIN"/>
    <property type="match status" value="1"/>
</dbReference>
<gene>
    <name evidence="9" type="ORF">FISHEDRAFT_27185</name>
</gene>
<feature type="non-terminal residue" evidence="9">
    <location>
        <position position="324"/>
    </location>
</feature>
<comment type="subcellular location">
    <subcellularLocation>
        <location evidence="1">Nucleus</location>
    </subcellularLocation>
</comment>
<evidence type="ECO:0000313" key="9">
    <source>
        <dbReference type="EMBL" id="KIY51333.1"/>
    </source>
</evidence>
<sequence length="324" mass="35614">QQQQFDFFSYQSPSDSFAPHPDVFELELDSSLAAVNDCQLQLLTVDNDAFNILRAETPVCGPPSAITVSSESGYDSRSESCYSYSHSPSYRSCSNYTFPLDLDVGFHHMTVDSVSDYGAAPSDHSRVSSIDNTLDPAAAFGGINPSRSPPSVAKSYAHSRSTYSDYSPAQHSTSSDYYNSLCYNGNVAHGSTISPNNISQLPMVPNISVVHSQDDMNADPRKKYKCTICPRAFARAYNLKTHMATHDPNRPKPHVCPYRSCGRSFSRKHDLGRHLVSIHREDASMHSSSKKTSVGVERGSRNWCDRCGKGCVGREAPCECADVK</sequence>
<evidence type="ECO:0000313" key="10">
    <source>
        <dbReference type="Proteomes" id="UP000054144"/>
    </source>
</evidence>
<dbReference type="Proteomes" id="UP000054144">
    <property type="component" value="Unassembled WGS sequence"/>
</dbReference>
<keyword evidence="4 7" id="KW-0863">Zinc-finger</keyword>
<feature type="non-terminal residue" evidence="9">
    <location>
        <position position="1"/>
    </location>
</feature>
<keyword evidence="3" id="KW-0677">Repeat</keyword>
<dbReference type="FunFam" id="3.30.160.60:FF:000303">
    <property type="entry name" value="Zinc finger protein 41"/>
    <property type="match status" value="1"/>
</dbReference>
<dbReference type="GO" id="GO:1990837">
    <property type="term" value="F:sequence-specific double-stranded DNA binding"/>
    <property type="evidence" value="ECO:0007669"/>
    <property type="project" value="UniProtKB-ARBA"/>
</dbReference>
<dbReference type="AlphaFoldDB" id="A0A0D7AKM7"/>
<evidence type="ECO:0000256" key="3">
    <source>
        <dbReference type="ARBA" id="ARBA00022737"/>
    </source>
</evidence>
<evidence type="ECO:0000256" key="7">
    <source>
        <dbReference type="PROSITE-ProRule" id="PRU00042"/>
    </source>
</evidence>
<protein>
    <recommendedName>
        <fullName evidence="8">C2H2-type domain-containing protein</fullName>
    </recommendedName>
</protein>
<dbReference type="InterPro" id="IPR050331">
    <property type="entry name" value="Zinc_finger"/>
</dbReference>